<dbReference type="STRING" id="1590841.A0A2R6RZ55"/>
<dbReference type="InParanoid" id="A0A2R6RZ55"/>
<name>A0A2R6RZ55_ACTCC</name>
<dbReference type="InterPro" id="IPR044830">
    <property type="entry name" value="HD-Zip_III"/>
</dbReference>
<keyword evidence="2" id="KW-1185">Reference proteome</keyword>
<sequence length="97" mass="10572">MKRYVAELMRKPWEPAFELVFAPIDEMFPDDAPLLSSGFHTSPLDTKPCDTQDTLTAHRTLDLTSSLEVGPATNSASGDASSSYNTRLVLTSISVPI</sequence>
<dbReference type="EMBL" id="NKQK01000002">
    <property type="protein sequence ID" value="PSS35297.1"/>
    <property type="molecule type" value="Genomic_DNA"/>
</dbReference>
<dbReference type="GO" id="GO:0003677">
    <property type="term" value="F:DNA binding"/>
    <property type="evidence" value="ECO:0007669"/>
    <property type="project" value="UniProtKB-KW"/>
</dbReference>
<protein>
    <submittedName>
        <fullName evidence="1">Homeobox-leucine zipper protein like</fullName>
    </submittedName>
</protein>
<evidence type="ECO:0000313" key="2">
    <source>
        <dbReference type="Proteomes" id="UP000241394"/>
    </source>
</evidence>
<dbReference type="GO" id="GO:0003700">
    <property type="term" value="F:DNA-binding transcription factor activity"/>
    <property type="evidence" value="ECO:0007669"/>
    <property type="project" value="InterPro"/>
</dbReference>
<dbReference type="Gramene" id="PSS35297">
    <property type="protein sequence ID" value="PSS35297"/>
    <property type="gene ID" value="CEY00_Acc02499"/>
</dbReference>
<evidence type="ECO:0000313" key="1">
    <source>
        <dbReference type="EMBL" id="PSS35297.1"/>
    </source>
</evidence>
<organism evidence="1 2">
    <name type="scientific">Actinidia chinensis var. chinensis</name>
    <name type="common">Chinese soft-hair kiwi</name>
    <dbReference type="NCBI Taxonomy" id="1590841"/>
    <lineage>
        <taxon>Eukaryota</taxon>
        <taxon>Viridiplantae</taxon>
        <taxon>Streptophyta</taxon>
        <taxon>Embryophyta</taxon>
        <taxon>Tracheophyta</taxon>
        <taxon>Spermatophyta</taxon>
        <taxon>Magnoliopsida</taxon>
        <taxon>eudicotyledons</taxon>
        <taxon>Gunneridae</taxon>
        <taxon>Pentapetalae</taxon>
        <taxon>asterids</taxon>
        <taxon>Ericales</taxon>
        <taxon>Actinidiaceae</taxon>
        <taxon>Actinidia</taxon>
    </lineage>
</organism>
<proteinExistence type="predicted"/>
<comment type="caution">
    <text evidence="1">The sequence shown here is derived from an EMBL/GenBank/DDBJ whole genome shotgun (WGS) entry which is preliminary data.</text>
</comment>
<gene>
    <name evidence="1" type="ORF">CEY00_Acc02499</name>
</gene>
<dbReference type="Proteomes" id="UP000241394">
    <property type="component" value="Chromosome LG2"/>
</dbReference>
<dbReference type="PANTHER" id="PTHR45950:SF10">
    <property type="entry name" value="HOMEOBOX-LEUCINE ZIPPER PROTEIN REVOLUTA"/>
    <property type="match status" value="1"/>
</dbReference>
<reference evidence="2" key="2">
    <citation type="journal article" date="2018" name="BMC Genomics">
        <title>A manually annotated Actinidia chinensis var. chinensis (kiwifruit) genome highlights the challenges associated with draft genomes and gene prediction in plants.</title>
        <authorList>
            <person name="Pilkington S.M."/>
            <person name="Crowhurst R."/>
            <person name="Hilario E."/>
            <person name="Nardozza S."/>
            <person name="Fraser L."/>
            <person name="Peng Y."/>
            <person name="Gunaseelan K."/>
            <person name="Simpson R."/>
            <person name="Tahir J."/>
            <person name="Deroles S.C."/>
            <person name="Templeton K."/>
            <person name="Luo Z."/>
            <person name="Davy M."/>
            <person name="Cheng C."/>
            <person name="McNeilage M."/>
            <person name="Scaglione D."/>
            <person name="Liu Y."/>
            <person name="Zhang Q."/>
            <person name="Datson P."/>
            <person name="De Silva N."/>
            <person name="Gardiner S.E."/>
            <person name="Bassett H."/>
            <person name="Chagne D."/>
            <person name="McCallum J."/>
            <person name="Dzierzon H."/>
            <person name="Deng C."/>
            <person name="Wang Y.Y."/>
            <person name="Barron L."/>
            <person name="Manako K."/>
            <person name="Bowen J."/>
            <person name="Foster T.M."/>
            <person name="Erridge Z.A."/>
            <person name="Tiffin H."/>
            <person name="Waite C.N."/>
            <person name="Davies K.M."/>
            <person name="Grierson E.P."/>
            <person name="Laing W.A."/>
            <person name="Kirk R."/>
            <person name="Chen X."/>
            <person name="Wood M."/>
            <person name="Montefiori M."/>
            <person name="Brummell D.A."/>
            <person name="Schwinn K.E."/>
            <person name="Catanach A."/>
            <person name="Fullerton C."/>
            <person name="Li D."/>
            <person name="Meiyalaghan S."/>
            <person name="Nieuwenhuizen N."/>
            <person name="Read N."/>
            <person name="Prakash R."/>
            <person name="Hunter D."/>
            <person name="Zhang H."/>
            <person name="McKenzie M."/>
            <person name="Knabel M."/>
            <person name="Harris A."/>
            <person name="Allan A.C."/>
            <person name="Gleave A."/>
            <person name="Chen A."/>
            <person name="Janssen B.J."/>
            <person name="Plunkett B."/>
            <person name="Ampomah-Dwamena C."/>
            <person name="Voogd C."/>
            <person name="Leif D."/>
            <person name="Lafferty D."/>
            <person name="Souleyre E.J.F."/>
            <person name="Varkonyi-Gasic E."/>
            <person name="Gambi F."/>
            <person name="Hanley J."/>
            <person name="Yao J.L."/>
            <person name="Cheung J."/>
            <person name="David K.M."/>
            <person name="Warren B."/>
            <person name="Marsh K."/>
            <person name="Snowden K.C."/>
            <person name="Lin-Wang K."/>
            <person name="Brian L."/>
            <person name="Martinez-Sanchez M."/>
            <person name="Wang M."/>
            <person name="Ileperuma N."/>
            <person name="Macnee N."/>
            <person name="Campin R."/>
            <person name="McAtee P."/>
            <person name="Drummond R.S.M."/>
            <person name="Espley R.V."/>
            <person name="Ireland H.S."/>
            <person name="Wu R."/>
            <person name="Atkinson R.G."/>
            <person name="Karunairetnam S."/>
            <person name="Bulley S."/>
            <person name="Chunkath S."/>
            <person name="Hanley Z."/>
            <person name="Storey R."/>
            <person name="Thrimawithana A.H."/>
            <person name="Thomson S."/>
            <person name="David C."/>
            <person name="Testolin R."/>
            <person name="Huang H."/>
            <person name="Hellens R.P."/>
            <person name="Schaffer R.J."/>
        </authorList>
    </citation>
    <scope>NUCLEOTIDE SEQUENCE [LARGE SCALE GENOMIC DNA]</scope>
    <source>
        <strain evidence="2">cv. Red5</strain>
    </source>
</reference>
<keyword evidence="1" id="KW-0371">Homeobox</keyword>
<dbReference type="OrthoDB" id="1741142at2759"/>
<dbReference type="AlphaFoldDB" id="A0A2R6RZ55"/>
<reference evidence="1 2" key="1">
    <citation type="submission" date="2017-07" db="EMBL/GenBank/DDBJ databases">
        <title>An improved, manually edited Actinidia chinensis var. chinensis (kiwifruit) genome highlights the challenges associated with draft genomes and gene prediction in plants.</title>
        <authorList>
            <person name="Pilkington S."/>
            <person name="Crowhurst R."/>
            <person name="Hilario E."/>
            <person name="Nardozza S."/>
            <person name="Fraser L."/>
            <person name="Peng Y."/>
            <person name="Gunaseelan K."/>
            <person name="Simpson R."/>
            <person name="Tahir J."/>
            <person name="Deroles S."/>
            <person name="Templeton K."/>
            <person name="Luo Z."/>
            <person name="Davy M."/>
            <person name="Cheng C."/>
            <person name="Mcneilage M."/>
            <person name="Scaglione D."/>
            <person name="Liu Y."/>
            <person name="Zhang Q."/>
            <person name="Datson P."/>
            <person name="De Silva N."/>
            <person name="Gardiner S."/>
            <person name="Bassett H."/>
            <person name="Chagne D."/>
            <person name="Mccallum J."/>
            <person name="Dzierzon H."/>
            <person name="Deng C."/>
            <person name="Wang Y.-Y."/>
            <person name="Barron N."/>
            <person name="Manako K."/>
            <person name="Bowen J."/>
            <person name="Foster T."/>
            <person name="Erridge Z."/>
            <person name="Tiffin H."/>
            <person name="Waite C."/>
            <person name="Davies K."/>
            <person name="Grierson E."/>
            <person name="Laing W."/>
            <person name="Kirk R."/>
            <person name="Chen X."/>
            <person name="Wood M."/>
            <person name="Montefiori M."/>
            <person name="Brummell D."/>
            <person name="Schwinn K."/>
            <person name="Catanach A."/>
            <person name="Fullerton C."/>
            <person name="Li D."/>
            <person name="Meiyalaghan S."/>
            <person name="Nieuwenhuizen N."/>
            <person name="Read N."/>
            <person name="Prakash R."/>
            <person name="Hunter D."/>
            <person name="Zhang H."/>
            <person name="Mckenzie M."/>
            <person name="Knabel M."/>
            <person name="Harris A."/>
            <person name="Allan A."/>
            <person name="Chen A."/>
            <person name="Janssen B."/>
            <person name="Plunkett B."/>
            <person name="Dwamena C."/>
            <person name="Voogd C."/>
            <person name="Leif D."/>
            <person name="Lafferty D."/>
            <person name="Souleyre E."/>
            <person name="Varkonyi-Gasic E."/>
            <person name="Gambi F."/>
            <person name="Hanley J."/>
            <person name="Yao J.-L."/>
            <person name="Cheung J."/>
            <person name="David K."/>
            <person name="Warren B."/>
            <person name="Marsh K."/>
            <person name="Snowden K."/>
            <person name="Lin-Wang K."/>
            <person name="Brian L."/>
            <person name="Martinez-Sanchez M."/>
            <person name="Wang M."/>
            <person name="Ileperuma N."/>
            <person name="Macnee N."/>
            <person name="Campin R."/>
            <person name="Mcatee P."/>
            <person name="Drummond R."/>
            <person name="Espley R."/>
            <person name="Ireland H."/>
            <person name="Wu R."/>
            <person name="Atkinson R."/>
            <person name="Karunairetnam S."/>
            <person name="Bulley S."/>
            <person name="Chunkath S."/>
            <person name="Hanley Z."/>
            <person name="Storey R."/>
            <person name="Thrimawithana A."/>
            <person name="Thomson S."/>
            <person name="David C."/>
            <person name="Testolin R."/>
        </authorList>
    </citation>
    <scope>NUCLEOTIDE SEQUENCE [LARGE SCALE GENOMIC DNA]</scope>
    <source>
        <strain evidence="2">cv. Red5</strain>
        <tissue evidence="1">Young leaf</tissue>
    </source>
</reference>
<keyword evidence="1" id="KW-0238">DNA-binding</keyword>
<dbReference type="PANTHER" id="PTHR45950">
    <property type="entry name" value="HOMEOBOX-LEUCINE ZIPPER PROTEIN ATHB-14"/>
    <property type="match status" value="1"/>
</dbReference>
<accession>A0A2R6RZ55</accession>